<dbReference type="Proteomes" id="UP001500968">
    <property type="component" value="Unassembled WGS sequence"/>
</dbReference>
<feature type="transmembrane region" description="Helical" evidence="1">
    <location>
        <begin position="289"/>
        <end position="312"/>
    </location>
</feature>
<dbReference type="EMBL" id="BAABCR010000013">
    <property type="protein sequence ID" value="GAA4029365.1"/>
    <property type="molecule type" value="Genomic_DNA"/>
</dbReference>
<feature type="transmembrane region" description="Helical" evidence="1">
    <location>
        <begin position="59"/>
        <end position="76"/>
    </location>
</feature>
<protein>
    <submittedName>
        <fullName evidence="3">Membrane protein</fullName>
    </submittedName>
</protein>
<reference evidence="4" key="1">
    <citation type="journal article" date="2019" name="Int. J. Syst. Evol. Microbiol.">
        <title>The Global Catalogue of Microorganisms (GCM) 10K type strain sequencing project: providing services to taxonomists for standard genome sequencing and annotation.</title>
        <authorList>
            <consortium name="The Broad Institute Genomics Platform"/>
            <consortium name="The Broad Institute Genome Sequencing Center for Infectious Disease"/>
            <person name="Wu L."/>
            <person name="Ma J."/>
        </authorList>
    </citation>
    <scope>NUCLEOTIDE SEQUENCE [LARGE SCALE GENOMIC DNA]</scope>
    <source>
        <strain evidence="4">JCM 17064</strain>
    </source>
</reference>
<comment type="caution">
    <text evidence="3">The sequence shown here is derived from an EMBL/GenBank/DDBJ whole genome shotgun (WGS) entry which is preliminary data.</text>
</comment>
<feature type="transmembrane region" description="Helical" evidence="1">
    <location>
        <begin position="225"/>
        <end position="241"/>
    </location>
</feature>
<feature type="transmembrane region" description="Helical" evidence="1">
    <location>
        <begin position="35"/>
        <end position="54"/>
    </location>
</feature>
<dbReference type="NCBIfam" id="NF047510">
    <property type="entry name" value="LIC_10190_fam"/>
    <property type="match status" value="1"/>
</dbReference>
<evidence type="ECO:0000256" key="1">
    <source>
        <dbReference type="SAM" id="Phobius"/>
    </source>
</evidence>
<evidence type="ECO:0000313" key="3">
    <source>
        <dbReference type="EMBL" id="GAA4029365.1"/>
    </source>
</evidence>
<feature type="transmembrane region" description="Helical" evidence="1">
    <location>
        <begin position="96"/>
        <end position="120"/>
    </location>
</feature>
<dbReference type="InterPro" id="IPR058514">
    <property type="entry name" value="DUF8201"/>
</dbReference>
<keyword evidence="1" id="KW-1133">Transmembrane helix</keyword>
<organism evidence="3 4">
    <name type="scientific">Flavobacterium cheonhonense</name>
    <dbReference type="NCBI Taxonomy" id="706185"/>
    <lineage>
        <taxon>Bacteria</taxon>
        <taxon>Pseudomonadati</taxon>
        <taxon>Bacteroidota</taxon>
        <taxon>Flavobacteriia</taxon>
        <taxon>Flavobacteriales</taxon>
        <taxon>Flavobacteriaceae</taxon>
        <taxon>Flavobacterium</taxon>
    </lineage>
</organism>
<feature type="transmembrane region" description="Helical" evidence="1">
    <location>
        <begin position="174"/>
        <end position="194"/>
    </location>
</feature>
<keyword evidence="1" id="KW-0812">Transmembrane</keyword>
<name>A0ABP7TQ83_9FLAO</name>
<feature type="transmembrane region" description="Helical" evidence="1">
    <location>
        <begin position="332"/>
        <end position="352"/>
    </location>
</feature>
<dbReference type="InterPro" id="IPR058065">
    <property type="entry name" value="LIC_10190-like"/>
</dbReference>
<feature type="transmembrane region" description="Helical" evidence="1">
    <location>
        <begin position="364"/>
        <end position="385"/>
    </location>
</feature>
<keyword evidence="1" id="KW-0472">Membrane</keyword>
<keyword evidence="4" id="KW-1185">Reference proteome</keyword>
<evidence type="ECO:0000313" key="4">
    <source>
        <dbReference type="Proteomes" id="UP001500968"/>
    </source>
</evidence>
<gene>
    <name evidence="3" type="ORF">GCM10022386_11410</name>
</gene>
<feature type="domain" description="DUF8201" evidence="2">
    <location>
        <begin position="1"/>
        <end position="426"/>
    </location>
</feature>
<accession>A0ABP7TQ83</accession>
<feature type="transmembrane region" description="Helical" evidence="1">
    <location>
        <begin position="253"/>
        <end position="277"/>
    </location>
</feature>
<feature type="transmembrane region" description="Helical" evidence="1">
    <location>
        <begin position="200"/>
        <end position="218"/>
    </location>
</feature>
<feature type="transmembrane region" description="Helical" evidence="1">
    <location>
        <begin position="444"/>
        <end position="465"/>
    </location>
</feature>
<evidence type="ECO:0000259" key="2">
    <source>
        <dbReference type="Pfam" id="PF26626"/>
    </source>
</evidence>
<proteinExistence type="predicted"/>
<sequence>MALILLSWLFIFVTAASLGISFSKLLGIPVRNLTITTVLGLFAVTLLASLWAIFGPISLGFTVILTTISLISGYYFRVDWQLLGKTSVKSLSTFSIPLKSFFTLSSILILAQSATSPFIVDNETYYIQTITWLNEYGLVPGLANLHLFFGQTSGWHIAQSAYSLSFLYNNFNDLNGFLLLLMNFWAFERLHSYWVTQNKIDLAFGLLPLSYLFLFQFVNAPSPDLAVYSIAFLAFFIYTSAENPTEKLKLLSVLLLFATYIKITAFVLLLLPIIVWIKHYKQINNQLIAIRLLAGLVLFLFVIKNSILTGYPLYPLTFLPYSDADYMLPKDILSYFFSHGMMHSFYLPFGTFEQASWLNILKHYFWLNGIDSLIGITTIVLLIITPFILKKYYPKQGLTPIYWVFIVLLILLMLSSPQYRFYVYFTIFFGLLVLAALLSKEKIILSLLGLSCLGCAVLVLVPMSFGSLTNNTMLMQNNTFEAENFIFPKPNSKSNIAYTTETKGNLNYNTPQNTELFWITGNGALPTVSKAQLDYFQTYFHVIPQRRGQTLSEGFKAQKVK</sequence>
<dbReference type="RefSeq" id="WP_324690726.1">
    <property type="nucleotide sequence ID" value="NZ_BAABCR010000013.1"/>
</dbReference>
<feature type="transmembrane region" description="Helical" evidence="1">
    <location>
        <begin position="421"/>
        <end position="438"/>
    </location>
</feature>
<dbReference type="Pfam" id="PF26626">
    <property type="entry name" value="DUF8201"/>
    <property type="match status" value="1"/>
</dbReference>
<feature type="transmembrane region" description="Helical" evidence="1">
    <location>
        <begin position="397"/>
        <end position="414"/>
    </location>
</feature>